<feature type="binding site" evidence="2">
    <location>
        <position position="186"/>
    </location>
    <ligand>
        <name>substrate</name>
    </ligand>
</feature>
<comment type="similarity">
    <text evidence="2">Belongs to the UPP synthase family.</text>
</comment>
<feature type="active site" evidence="2">
    <location>
        <position position="18"/>
    </location>
</feature>
<name>A0ABZ1C6N8_9BACT</name>
<feature type="compositionally biased region" description="Pro residues" evidence="3">
    <location>
        <begin position="247"/>
        <end position="258"/>
    </location>
</feature>
<dbReference type="EC" id="2.5.1.-" evidence="2"/>
<feature type="binding site" evidence="2">
    <location>
        <position position="18"/>
    </location>
    <ligand>
        <name>Mg(2+)</name>
        <dbReference type="ChEBI" id="CHEBI:18420"/>
    </ligand>
</feature>
<dbReference type="SUPFAM" id="SSF64005">
    <property type="entry name" value="Undecaprenyl diphosphate synthase"/>
    <property type="match status" value="1"/>
</dbReference>
<gene>
    <name evidence="4" type="ORF">K1X11_021460</name>
</gene>
<dbReference type="NCBIfam" id="TIGR00055">
    <property type="entry name" value="uppS"/>
    <property type="match status" value="1"/>
</dbReference>
<dbReference type="CDD" id="cd00475">
    <property type="entry name" value="Cis_IPPS"/>
    <property type="match status" value="1"/>
</dbReference>
<comment type="subunit">
    <text evidence="2">Homodimer.</text>
</comment>
<evidence type="ECO:0000313" key="4">
    <source>
        <dbReference type="EMBL" id="WRQ87389.1"/>
    </source>
</evidence>
<protein>
    <recommendedName>
        <fullName evidence="2">Isoprenyl transferase</fullName>
        <ecNumber evidence="2">2.5.1.-</ecNumber>
    </recommendedName>
</protein>
<dbReference type="Gene3D" id="3.40.1180.10">
    <property type="entry name" value="Decaprenyl diphosphate synthase-like"/>
    <property type="match status" value="1"/>
</dbReference>
<feature type="binding site" evidence="2">
    <location>
        <begin position="19"/>
        <end position="22"/>
    </location>
    <ligand>
        <name>substrate</name>
    </ligand>
</feature>
<dbReference type="PANTHER" id="PTHR10291:SF0">
    <property type="entry name" value="DEHYDRODOLICHYL DIPHOSPHATE SYNTHASE 2"/>
    <property type="match status" value="1"/>
</dbReference>
<dbReference type="HAMAP" id="MF_01139">
    <property type="entry name" value="ISPT"/>
    <property type="match status" value="1"/>
</dbReference>
<dbReference type="EMBL" id="CP139781">
    <property type="protein sequence ID" value="WRQ87389.1"/>
    <property type="molecule type" value="Genomic_DNA"/>
</dbReference>
<dbReference type="NCBIfam" id="NF011405">
    <property type="entry name" value="PRK14830.1"/>
    <property type="match status" value="1"/>
</dbReference>
<proteinExistence type="inferred from homology"/>
<keyword evidence="2" id="KW-0479">Metal-binding</keyword>
<feature type="binding site" evidence="2">
    <location>
        <position position="205"/>
    </location>
    <ligand>
        <name>Mg(2+)</name>
        <dbReference type="ChEBI" id="CHEBI:18420"/>
    </ligand>
</feature>
<dbReference type="PANTHER" id="PTHR10291">
    <property type="entry name" value="DEHYDRODOLICHYL DIPHOSPHATE SYNTHASE FAMILY MEMBER"/>
    <property type="match status" value="1"/>
</dbReference>
<feature type="binding site" evidence="2">
    <location>
        <begin position="63"/>
        <end position="65"/>
    </location>
    <ligand>
        <name>substrate</name>
    </ligand>
</feature>
<feature type="region of interest" description="Disordered" evidence="3">
    <location>
        <begin position="237"/>
        <end position="258"/>
    </location>
</feature>
<keyword evidence="2" id="KW-0460">Magnesium</keyword>
<keyword evidence="5" id="KW-1185">Reference proteome</keyword>
<comment type="function">
    <text evidence="2">Catalyzes the condensation of isopentenyl diphosphate (IPP) with allylic pyrophosphates generating different type of terpenoids.</text>
</comment>
<evidence type="ECO:0000313" key="5">
    <source>
        <dbReference type="Proteomes" id="UP000738431"/>
    </source>
</evidence>
<dbReference type="Proteomes" id="UP000738431">
    <property type="component" value="Chromosome"/>
</dbReference>
<feature type="binding site" evidence="2">
    <location>
        <begin position="192"/>
        <end position="194"/>
    </location>
    <ligand>
        <name>substrate</name>
    </ligand>
</feature>
<dbReference type="InterPro" id="IPR018520">
    <property type="entry name" value="UPP_synth-like_CS"/>
</dbReference>
<dbReference type="Pfam" id="PF01255">
    <property type="entry name" value="Prenyltransf"/>
    <property type="match status" value="1"/>
</dbReference>
<evidence type="ECO:0000256" key="1">
    <source>
        <dbReference type="ARBA" id="ARBA00022679"/>
    </source>
</evidence>
<feature type="binding site" evidence="2">
    <location>
        <position position="23"/>
    </location>
    <ligand>
        <name>substrate</name>
    </ligand>
</feature>
<feature type="active site" description="Proton acceptor" evidence="2">
    <location>
        <position position="66"/>
    </location>
</feature>
<dbReference type="RefSeq" id="WP_221030446.1">
    <property type="nucleotide sequence ID" value="NZ_CP139781.1"/>
</dbReference>
<feature type="binding site" evidence="2">
    <location>
        <position position="35"/>
    </location>
    <ligand>
        <name>substrate</name>
    </ligand>
</feature>
<reference evidence="4 5" key="1">
    <citation type="submission" date="2023-12" db="EMBL/GenBank/DDBJ databases">
        <title>Description of an unclassified Opitutus bacterium of Verrucomicrobiota.</title>
        <authorList>
            <person name="Zhang D.-F."/>
        </authorList>
    </citation>
    <scope>NUCLEOTIDE SEQUENCE [LARGE SCALE GENOMIC DNA]</scope>
    <source>
        <strain evidence="4 5">WL0086</strain>
    </source>
</reference>
<evidence type="ECO:0000256" key="2">
    <source>
        <dbReference type="HAMAP-Rule" id="MF_01139"/>
    </source>
</evidence>
<dbReference type="InterPro" id="IPR036424">
    <property type="entry name" value="UPP_synth-like_sf"/>
</dbReference>
<feature type="binding site" evidence="2">
    <location>
        <position position="69"/>
    </location>
    <ligand>
        <name>substrate</name>
    </ligand>
</feature>
<organism evidence="4 5">
    <name type="scientific">Actomonas aquatica</name>
    <dbReference type="NCBI Taxonomy" id="2866162"/>
    <lineage>
        <taxon>Bacteria</taxon>
        <taxon>Pseudomonadati</taxon>
        <taxon>Verrucomicrobiota</taxon>
        <taxon>Opitutia</taxon>
        <taxon>Opitutales</taxon>
        <taxon>Opitutaceae</taxon>
        <taxon>Actomonas</taxon>
    </lineage>
</organism>
<feature type="binding site" evidence="2">
    <location>
        <position position="67"/>
    </location>
    <ligand>
        <name>substrate</name>
    </ligand>
</feature>
<accession>A0ABZ1C6N8</accession>
<dbReference type="GO" id="GO:0016740">
    <property type="term" value="F:transferase activity"/>
    <property type="evidence" value="ECO:0007669"/>
    <property type="project" value="UniProtKB-KW"/>
</dbReference>
<dbReference type="InterPro" id="IPR001441">
    <property type="entry name" value="UPP_synth-like"/>
</dbReference>
<dbReference type="PROSITE" id="PS01066">
    <property type="entry name" value="UPP_SYNTHASE"/>
    <property type="match status" value="1"/>
</dbReference>
<sequence>MADLDPARIPHHVAIIMDGNGRWAKQRGLPRIEGHRRGVETVRRTIETARELGIRYLTLYAFSVENWRRPEEEVGGLMNLLEYFLKRETSTLIKNKVRLLTIGRTADLPAGVRRRLEQTIEATAGFTEHTLVLALNYGSRTEVLDAVQAYSAAVAAGEVDPAKLTWEDFARHLYTRDLPDPDLIIRTSGETRVSNFLLLQAAYAEFVFLSLYWPDFSKDAFHQAIADYQGRQRRFGRTGDQLGQASPQPPPLPAGSAS</sequence>
<evidence type="ECO:0000256" key="3">
    <source>
        <dbReference type="SAM" id="MobiDB-lite"/>
    </source>
</evidence>
<feature type="binding site" evidence="2">
    <location>
        <position position="31"/>
    </location>
    <ligand>
        <name>substrate</name>
    </ligand>
</feature>
<comment type="cofactor">
    <cofactor evidence="2">
        <name>Mg(2+)</name>
        <dbReference type="ChEBI" id="CHEBI:18420"/>
    </cofactor>
    <text evidence="2">Binds 2 magnesium ions per subunit.</text>
</comment>
<keyword evidence="1 2" id="KW-0808">Transferase</keyword>